<dbReference type="SUPFAM" id="SSF140500">
    <property type="entry name" value="BAS1536-like"/>
    <property type="match status" value="1"/>
</dbReference>
<name>A0ABT2V198_9FIRM</name>
<accession>A0ABT2V198</accession>
<organism evidence="1 2">
    <name type="scientific">Alitiscatomonas aceti</name>
    <dbReference type="NCBI Taxonomy" id="2981724"/>
    <lineage>
        <taxon>Bacteria</taxon>
        <taxon>Bacillati</taxon>
        <taxon>Bacillota</taxon>
        <taxon>Clostridia</taxon>
        <taxon>Lachnospirales</taxon>
        <taxon>Lachnospiraceae</taxon>
        <taxon>Alitiscatomonas</taxon>
    </lineage>
</organism>
<gene>
    <name evidence="1" type="ORF">OCV69_12065</name>
</gene>
<proteinExistence type="predicted"/>
<dbReference type="InterPro" id="IPR018540">
    <property type="entry name" value="Spo0E-like"/>
</dbReference>
<keyword evidence="2" id="KW-1185">Reference proteome</keyword>
<dbReference type="InterPro" id="IPR037208">
    <property type="entry name" value="Spo0E-like_sf"/>
</dbReference>
<protein>
    <submittedName>
        <fullName evidence="1">Aspartyl-phosphate phosphatase Spo0E family protein</fullName>
    </submittedName>
</protein>
<comment type="caution">
    <text evidence="1">The sequence shown here is derived from an EMBL/GenBank/DDBJ whole genome shotgun (WGS) entry which is preliminary data.</text>
</comment>
<dbReference type="RefSeq" id="WP_158359366.1">
    <property type="nucleotide sequence ID" value="NZ_JAOQJF010000026.1"/>
</dbReference>
<dbReference type="Pfam" id="PF09388">
    <property type="entry name" value="SpoOE-like"/>
    <property type="match status" value="1"/>
</dbReference>
<dbReference type="EMBL" id="JAOQJF010000026">
    <property type="protein sequence ID" value="MCU6800658.1"/>
    <property type="molecule type" value="Genomic_DNA"/>
</dbReference>
<evidence type="ECO:0000313" key="1">
    <source>
        <dbReference type="EMBL" id="MCU6800658.1"/>
    </source>
</evidence>
<reference evidence="1 2" key="1">
    <citation type="journal article" date="2021" name="ISME Commun">
        <title>Automated analysis of genomic sequences facilitates high-throughput and comprehensive description of bacteria.</title>
        <authorList>
            <person name="Hitch T.C.A."/>
        </authorList>
    </citation>
    <scope>NUCLEOTIDE SEQUENCE [LARGE SCALE GENOMIC DNA]</scope>
    <source>
        <strain evidence="2">f_CCE</strain>
    </source>
</reference>
<dbReference type="Proteomes" id="UP001652395">
    <property type="component" value="Unassembled WGS sequence"/>
</dbReference>
<sequence length="54" mass="6402">MNGLNEEREKLIQRIECVRVKLNRSIDEKEDYATVYQYSVELDALIEQYMAAGY</sequence>
<evidence type="ECO:0000313" key="2">
    <source>
        <dbReference type="Proteomes" id="UP001652395"/>
    </source>
</evidence>